<dbReference type="InterPro" id="IPR005135">
    <property type="entry name" value="Endo/exonuclease/phosphatase"/>
</dbReference>
<dbReference type="Proteomes" id="UP000186922">
    <property type="component" value="Unassembled WGS sequence"/>
</dbReference>
<evidence type="ECO:0000313" key="3">
    <source>
        <dbReference type="Proteomes" id="UP000186922"/>
    </source>
</evidence>
<dbReference type="GO" id="GO:0061343">
    <property type="term" value="P:cell adhesion involved in heart morphogenesis"/>
    <property type="evidence" value="ECO:0007669"/>
    <property type="project" value="TreeGrafter"/>
</dbReference>
<dbReference type="InterPro" id="IPR036691">
    <property type="entry name" value="Endo/exonu/phosph_ase_sf"/>
</dbReference>
<sequence>MANNLAMADGKLGKRLILRYANLNGIKSKTEEVKACTERGKVDIAAFVETMADDTVTDGLIADLQKYNVYRKDRAGCRKESGGGLAIIAKKDLHTLRAADYGVEGLELMWVKVVRMSMIALVGVLYAPGYDMKVFGKRRVSLAKIPPHLQRNLILVGDFNCADIDWEDMSAKKPRTRELVSITKEFGLFQKVRGITKQRK</sequence>
<dbReference type="PANTHER" id="PTHR33395">
    <property type="entry name" value="TRANSCRIPTASE, PUTATIVE-RELATED-RELATED"/>
    <property type="match status" value="1"/>
</dbReference>
<dbReference type="Pfam" id="PF03372">
    <property type="entry name" value="Exo_endo_phos"/>
    <property type="match status" value="1"/>
</dbReference>
<gene>
    <name evidence="2" type="primary">RvY_04841-1</name>
    <name evidence="2" type="synonym">RvY_04841.1</name>
    <name evidence="2" type="ORF">RvY_04841</name>
</gene>
<comment type="caution">
    <text evidence="2">The sequence shown here is derived from an EMBL/GenBank/DDBJ whole genome shotgun (WGS) entry which is preliminary data.</text>
</comment>
<reference evidence="2 3" key="1">
    <citation type="journal article" date="2016" name="Nat. Commun.">
        <title>Extremotolerant tardigrade genome and improved radiotolerance of human cultured cells by tardigrade-unique protein.</title>
        <authorList>
            <person name="Hashimoto T."/>
            <person name="Horikawa D.D."/>
            <person name="Saito Y."/>
            <person name="Kuwahara H."/>
            <person name="Kozuka-Hata H."/>
            <person name="Shin-I T."/>
            <person name="Minakuchi Y."/>
            <person name="Ohishi K."/>
            <person name="Motoyama A."/>
            <person name="Aizu T."/>
            <person name="Enomoto A."/>
            <person name="Kondo K."/>
            <person name="Tanaka S."/>
            <person name="Hara Y."/>
            <person name="Koshikawa S."/>
            <person name="Sagara H."/>
            <person name="Miura T."/>
            <person name="Yokobori S."/>
            <person name="Miyagawa K."/>
            <person name="Suzuki Y."/>
            <person name="Kubo T."/>
            <person name="Oyama M."/>
            <person name="Kohara Y."/>
            <person name="Fujiyama A."/>
            <person name="Arakawa K."/>
            <person name="Katayama T."/>
            <person name="Toyoda A."/>
            <person name="Kunieda T."/>
        </authorList>
    </citation>
    <scope>NUCLEOTIDE SEQUENCE [LARGE SCALE GENOMIC DNA]</scope>
    <source>
        <strain evidence="2 3">YOKOZUNA-1</strain>
    </source>
</reference>
<dbReference type="GO" id="GO:0031012">
    <property type="term" value="C:extracellular matrix"/>
    <property type="evidence" value="ECO:0007669"/>
    <property type="project" value="TreeGrafter"/>
</dbReference>
<organism evidence="2 3">
    <name type="scientific">Ramazzottius varieornatus</name>
    <name type="common">Water bear</name>
    <name type="synonym">Tardigrade</name>
    <dbReference type="NCBI Taxonomy" id="947166"/>
    <lineage>
        <taxon>Eukaryota</taxon>
        <taxon>Metazoa</taxon>
        <taxon>Ecdysozoa</taxon>
        <taxon>Tardigrada</taxon>
        <taxon>Eutardigrada</taxon>
        <taxon>Parachela</taxon>
        <taxon>Hypsibioidea</taxon>
        <taxon>Ramazzottiidae</taxon>
        <taxon>Ramazzottius</taxon>
    </lineage>
</organism>
<protein>
    <recommendedName>
        <fullName evidence="1">Endonuclease/exonuclease/phosphatase domain-containing protein</fullName>
    </recommendedName>
</protein>
<dbReference type="GO" id="GO:0003824">
    <property type="term" value="F:catalytic activity"/>
    <property type="evidence" value="ECO:0007669"/>
    <property type="project" value="InterPro"/>
</dbReference>
<dbReference type="Gene3D" id="3.60.10.10">
    <property type="entry name" value="Endonuclease/exonuclease/phosphatase"/>
    <property type="match status" value="1"/>
</dbReference>
<accession>A0A1D1UZL0</accession>
<dbReference type="OrthoDB" id="9393271at2759"/>
<dbReference type="GO" id="GO:0007508">
    <property type="term" value="P:larval heart development"/>
    <property type="evidence" value="ECO:0007669"/>
    <property type="project" value="TreeGrafter"/>
</dbReference>
<feature type="domain" description="Endonuclease/exonuclease/phosphatase" evidence="1">
    <location>
        <begin position="22"/>
        <end position="170"/>
    </location>
</feature>
<keyword evidence="3" id="KW-1185">Reference proteome</keyword>
<proteinExistence type="predicted"/>
<dbReference type="PANTHER" id="PTHR33395:SF22">
    <property type="entry name" value="REVERSE TRANSCRIPTASE DOMAIN-CONTAINING PROTEIN"/>
    <property type="match status" value="1"/>
</dbReference>
<name>A0A1D1UZL0_RAMVA</name>
<dbReference type="SUPFAM" id="SSF56219">
    <property type="entry name" value="DNase I-like"/>
    <property type="match status" value="1"/>
</dbReference>
<dbReference type="AlphaFoldDB" id="A0A1D1UZL0"/>
<evidence type="ECO:0000259" key="1">
    <source>
        <dbReference type="Pfam" id="PF03372"/>
    </source>
</evidence>
<dbReference type="EMBL" id="BDGG01000002">
    <property type="protein sequence ID" value="GAU92807.1"/>
    <property type="molecule type" value="Genomic_DNA"/>
</dbReference>
<evidence type="ECO:0000313" key="2">
    <source>
        <dbReference type="EMBL" id="GAU92807.1"/>
    </source>
</evidence>